<dbReference type="InterPro" id="IPR006527">
    <property type="entry name" value="F-box-assoc_dom_typ1"/>
</dbReference>
<dbReference type="InterPro" id="IPR050796">
    <property type="entry name" value="SCF_F-box_component"/>
</dbReference>
<protein>
    <recommendedName>
        <fullName evidence="1">F-box associated beta-propeller type 1 domain-containing protein</fullName>
    </recommendedName>
</protein>
<feature type="domain" description="F-box associated beta-propeller type 1" evidence="1">
    <location>
        <begin position="54"/>
        <end position="293"/>
    </location>
</feature>
<dbReference type="Proteomes" id="UP000326396">
    <property type="component" value="Unassembled WGS sequence"/>
</dbReference>
<name>A0A5N6LD75_9ASTR</name>
<organism evidence="2 3">
    <name type="scientific">Mikania micrantha</name>
    <name type="common">bitter vine</name>
    <dbReference type="NCBI Taxonomy" id="192012"/>
    <lineage>
        <taxon>Eukaryota</taxon>
        <taxon>Viridiplantae</taxon>
        <taxon>Streptophyta</taxon>
        <taxon>Embryophyta</taxon>
        <taxon>Tracheophyta</taxon>
        <taxon>Spermatophyta</taxon>
        <taxon>Magnoliopsida</taxon>
        <taxon>eudicotyledons</taxon>
        <taxon>Gunneridae</taxon>
        <taxon>Pentapetalae</taxon>
        <taxon>asterids</taxon>
        <taxon>campanulids</taxon>
        <taxon>Asterales</taxon>
        <taxon>Asteraceae</taxon>
        <taxon>Asteroideae</taxon>
        <taxon>Heliantheae alliance</taxon>
        <taxon>Eupatorieae</taxon>
        <taxon>Mikania</taxon>
    </lineage>
</organism>
<dbReference type="EMBL" id="SZYD01001566">
    <property type="protein sequence ID" value="KAD0572587.1"/>
    <property type="molecule type" value="Genomic_DNA"/>
</dbReference>
<evidence type="ECO:0000259" key="1">
    <source>
        <dbReference type="Pfam" id="PF07734"/>
    </source>
</evidence>
<comment type="caution">
    <text evidence="2">The sequence shown here is derived from an EMBL/GenBank/DDBJ whole genome shotgun (WGS) entry which is preliminary data.</text>
</comment>
<dbReference type="PANTHER" id="PTHR31672:SF13">
    <property type="entry name" value="F-BOX PROTEIN CPR30-LIKE"/>
    <property type="match status" value="1"/>
</dbReference>
<evidence type="ECO:0000313" key="3">
    <source>
        <dbReference type="Proteomes" id="UP000326396"/>
    </source>
</evidence>
<dbReference type="Pfam" id="PF07734">
    <property type="entry name" value="FBA_1"/>
    <property type="match status" value="1"/>
</dbReference>
<dbReference type="InterPro" id="IPR017451">
    <property type="entry name" value="F-box-assoc_interact_dom"/>
</dbReference>
<keyword evidence="3" id="KW-1185">Reference proteome</keyword>
<evidence type="ECO:0000313" key="2">
    <source>
        <dbReference type="EMBL" id="KAD0572587.1"/>
    </source>
</evidence>
<reference evidence="2 3" key="1">
    <citation type="submission" date="2019-05" db="EMBL/GenBank/DDBJ databases">
        <title>Mikania micrantha, genome provides insights into the molecular mechanism of rapid growth.</title>
        <authorList>
            <person name="Liu B."/>
        </authorList>
    </citation>
    <scope>NUCLEOTIDE SEQUENCE [LARGE SCALE GENOMIC DNA]</scope>
    <source>
        <strain evidence="2">NLD-2019</strain>
        <tissue evidence="2">Leaf</tissue>
    </source>
</reference>
<sequence length="344" mass="40357">MSRSPTGLMIHHNSIKVGTTRYEPGILKWVVIEDEPDHHHLHHDPVMSLDLNLASVFQDSQIRLVGSVNGLLCLWQFGRFCDETYICNLVTREYMTLPRHKYYREGYAIIVYGFGVGLQTNEYKVIRIFQGDIPPNPTSTSRPSLLEAEVYTLGSGQWRCLGHVPYWLDWSHGPFLNGHVHWIVWDEDSLEKICAFDIDNETFELFPSPPLETITESQVHFQSLGVLKGCLCESDIYDSRFTIWVMKEYGIKKSWHKEVVIKEIISPIQEWEMWDQAYVLHYLKDGTILMVYDEYKLLAYSTRSKIIEDTWLFDRYLSAITYRPTFLKLHEFLRERVDVFETST</sequence>
<dbReference type="PANTHER" id="PTHR31672">
    <property type="entry name" value="BNACNNG10540D PROTEIN"/>
    <property type="match status" value="1"/>
</dbReference>
<dbReference type="AlphaFoldDB" id="A0A5N6LD75"/>
<dbReference type="OrthoDB" id="610337at2759"/>
<proteinExistence type="predicted"/>
<accession>A0A5N6LD75</accession>
<dbReference type="NCBIfam" id="TIGR01640">
    <property type="entry name" value="F_box_assoc_1"/>
    <property type="match status" value="1"/>
</dbReference>
<gene>
    <name evidence="2" type="ORF">E3N88_44052</name>
</gene>